<dbReference type="Proteomes" id="UP001143910">
    <property type="component" value="Unassembled WGS sequence"/>
</dbReference>
<keyword evidence="2" id="KW-1185">Reference proteome</keyword>
<organism evidence="1 2">
    <name type="scientific">Zarea fungicola</name>
    <dbReference type="NCBI Taxonomy" id="93591"/>
    <lineage>
        <taxon>Eukaryota</taxon>
        <taxon>Fungi</taxon>
        <taxon>Dikarya</taxon>
        <taxon>Ascomycota</taxon>
        <taxon>Pezizomycotina</taxon>
        <taxon>Sordariomycetes</taxon>
        <taxon>Hypocreomycetidae</taxon>
        <taxon>Hypocreales</taxon>
        <taxon>Cordycipitaceae</taxon>
        <taxon>Zarea</taxon>
    </lineage>
</organism>
<name>A0ACC1N6C5_9HYPO</name>
<reference evidence="1" key="1">
    <citation type="submission" date="2022-08" db="EMBL/GenBank/DDBJ databases">
        <title>Genome Sequence of Lecanicillium fungicola.</title>
        <authorList>
            <person name="Buettner E."/>
        </authorList>
    </citation>
    <scope>NUCLEOTIDE SEQUENCE</scope>
    <source>
        <strain evidence="1">Babe33</strain>
    </source>
</reference>
<sequence length="372" mass="41534">MPSRTEPEALLAPRCKVAMAATPEHGEILDIGGSCLKSVYVNQLKETLTAVNDSQEVPTMPDELLYDDNGLLIWNQIISIPQFYQTHDEIALFDRNSTEILRHVPDNVTMIDLGSGDTTKVDHLLAAFENKKIPATYLALDISRTSLDQSIASLVANHSGPDAVVRCGGLWGTFENGLAHIGKIKSPRLFLSLGSVLCNDPWPTALAHLRRWAATLRSDDLLFIGMDGHLVANDRKKIWDAYHSCDDLFRKFFVNGLNNANKLLGYKLFDEKDWDILAELEEVPTTRHRFYIRAKQDIVMEGGSVIAKGQEMDWFDSHKYGEEAVCLMCAKAGLTVIKTWKAPNSDFRQYLVRLREGSDSIEDHDSGISGVS</sequence>
<comment type="caution">
    <text evidence="1">The sequence shown here is derived from an EMBL/GenBank/DDBJ whole genome shotgun (WGS) entry which is preliminary data.</text>
</comment>
<protein>
    <submittedName>
        <fullName evidence="1">Uncharacterized protein</fullName>
    </submittedName>
</protein>
<proteinExistence type="predicted"/>
<dbReference type="EMBL" id="JANJQO010000831">
    <property type="protein sequence ID" value="KAJ2974416.1"/>
    <property type="molecule type" value="Genomic_DNA"/>
</dbReference>
<evidence type="ECO:0000313" key="2">
    <source>
        <dbReference type="Proteomes" id="UP001143910"/>
    </source>
</evidence>
<evidence type="ECO:0000313" key="1">
    <source>
        <dbReference type="EMBL" id="KAJ2974416.1"/>
    </source>
</evidence>
<gene>
    <name evidence="1" type="ORF">NQ176_g6068</name>
</gene>
<accession>A0ACC1N6C5</accession>